<dbReference type="PANTHER" id="PTHR43133:SF64">
    <property type="entry name" value="ECF SIGMA FACTOR"/>
    <property type="match status" value="1"/>
</dbReference>
<accession>A0A8J7JCW5</accession>
<dbReference type="SUPFAM" id="SSF88946">
    <property type="entry name" value="Sigma2 domain of RNA polymerase sigma factors"/>
    <property type="match status" value="1"/>
</dbReference>
<keyword evidence="6" id="KW-0548">Nucleotidyltransferase</keyword>
<keyword evidence="2" id="KW-0805">Transcription regulation</keyword>
<dbReference type="CDD" id="cd06171">
    <property type="entry name" value="Sigma70_r4"/>
    <property type="match status" value="1"/>
</dbReference>
<evidence type="ECO:0000259" key="5">
    <source>
        <dbReference type="Pfam" id="PF08281"/>
    </source>
</evidence>
<organism evidence="6 7">
    <name type="scientific">Geomesophilobacter sediminis</name>
    <dbReference type="NCBI Taxonomy" id="2798584"/>
    <lineage>
        <taxon>Bacteria</taxon>
        <taxon>Pseudomonadati</taxon>
        <taxon>Thermodesulfobacteriota</taxon>
        <taxon>Desulfuromonadia</taxon>
        <taxon>Geobacterales</taxon>
        <taxon>Geobacteraceae</taxon>
        <taxon>Geomesophilobacter</taxon>
    </lineage>
</organism>
<dbReference type="AlphaFoldDB" id="A0A8J7JCW5"/>
<comment type="caution">
    <text evidence="6">The sequence shown here is derived from an EMBL/GenBank/DDBJ whole genome shotgun (WGS) entry which is preliminary data.</text>
</comment>
<feature type="domain" description="RNA polymerase sigma factor 70 region 4 type 2" evidence="5">
    <location>
        <begin position="120"/>
        <end position="171"/>
    </location>
</feature>
<gene>
    <name evidence="6" type="ORF">JFN93_00280</name>
</gene>
<dbReference type="GO" id="GO:0016987">
    <property type="term" value="F:sigma factor activity"/>
    <property type="evidence" value="ECO:0007669"/>
    <property type="project" value="UniProtKB-KW"/>
</dbReference>
<evidence type="ECO:0000256" key="4">
    <source>
        <dbReference type="ARBA" id="ARBA00023163"/>
    </source>
</evidence>
<keyword evidence="4" id="KW-0804">Transcription</keyword>
<dbReference type="Gene3D" id="1.10.1740.10">
    <property type="match status" value="1"/>
</dbReference>
<name>A0A8J7JCW5_9BACT</name>
<dbReference type="GO" id="GO:0006352">
    <property type="term" value="P:DNA-templated transcription initiation"/>
    <property type="evidence" value="ECO:0007669"/>
    <property type="project" value="InterPro"/>
</dbReference>
<dbReference type="NCBIfam" id="TIGR02937">
    <property type="entry name" value="sigma70-ECF"/>
    <property type="match status" value="1"/>
</dbReference>
<keyword evidence="3" id="KW-0731">Sigma factor</keyword>
<comment type="similarity">
    <text evidence="1">Belongs to the sigma-70 factor family. ECF subfamily.</text>
</comment>
<dbReference type="Pfam" id="PF08281">
    <property type="entry name" value="Sigma70_r4_2"/>
    <property type="match status" value="1"/>
</dbReference>
<dbReference type="Proteomes" id="UP000636888">
    <property type="component" value="Unassembled WGS sequence"/>
</dbReference>
<evidence type="ECO:0000313" key="6">
    <source>
        <dbReference type="EMBL" id="MBJ6723129.1"/>
    </source>
</evidence>
<protein>
    <submittedName>
        <fullName evidence="6">RNA polymerase sigma factor</fullName>
        <ecNumber evidence="6">2.7.7.6</ecNumber>
    </submittedName>
</protein>
<dbReference type="EMBL" id="JAEMHM010000001">
    <property type="protein sequence ID" value="MBJ6723129.1"/>
    <property type="molecule type" value="Genomic_DNA"/>
</dbReference>
<dbReference type="Gene3D" id="1.10.10.10">
    <property type="entry name" value="Winged helix-like DNA-binding domain superfamily/Winged helix DNA-binding domain"/>
    <property type="match status" value="1"/>
</dbReference>
<dbReference type="EC" id="2.7.7.6" evidence="6"/>
<dbReference type="InterPro" id="IPR013325">
    <property type="entry name" value="RNA_pol_sigma_r2"/>
</dbReference>
<dbReference type="InterPro" id="IPR039425">
    <property type="entry name" value="RNA_pol_sigma-70-like"/>
</dbReference>
<dbReference type="InterPro" id="IPR036388">
    <property type="entry name" value="WH-like_DNA-bd_sf"/>
</dbReference>
<evidence type="ECO:0000313" key="7">
    <source>
        <dbReference type="Proteomes" id="UP000636888"/>
    </source>
</evidence>
<sequence>MYDNAQLNTFLAAVERKAFRMAAVACSNDDEALDIVQDSMLAFVRKYRTHPAGEWSPLFYRVLQSRITDWHRRSTVRNRVRSWLGFGNDDNDDSDPLENVPDRETLHPDRLFEDGQLAAALEKALRTLPLRQQQAFLMRAWEGLDTRETAVAMGCSEGSVKTHYFRALQALRGHLEEYR</sequence>
<dbReference type="NCBIfam" id="NF006550">
    <property type="entry name" value="PRK09047.1"/>
    <property type="match status" value="1"/>
</dbReference>
<evidence type="ECO:0000256" key="3">
    <source>
        <dbReference type="ARBA" id="ARBA00023082"/>
    </source>
</evidence>
<dbReference type="InterPro" id="IPR013249">
    <property type="entry name" value="RNA_pol_sigma70_r4_t2"/>
</dbReference>
<dbReference type="InterPro" id="IPR014284">
    <property type="entry name" value="RNA_pol_sigma-70_dom"/>
</dbReference>
<dbReference type="SUPFAM" id="SSF88659">
    <property type="entry name" value="Sigma3 and sigma4 domains of RNA polymerase sigma factors"/>
    <property type="match status" value="1"/>
</dbReference>
<keyword evidence="7" id="KW-1185">Reference proteome</keyword>
<dbReference type="PANTHER" id="PTHR43133">
    <property type="entry name" value="RNA POLYMERASE ECF-TYPE SIGMA FACTO"/>
    <property type="match status" value="1"/>
</dbReference>
<evidence type="ECO:0000256" key="2">
    <source>
        <dbReference type="ARBA" id="ARBA00023015"/>
    </source>
</evidence>
<dbReference type="GO" id="GO:0003677">
    <property type="term" value="F:DNA binding"/>
    <property type="evidence" value="ECO:0007669"/>
    <property type="project" value="InterPro"/>
</dbReference>
<keyword evidence="6" id="KW-0808">Transferase</keyword>
<reference evidence="6" key="1">
    <citation type="submission" date="2020-12" db="EMBL/GenBank/DDBJ databases">
        <title>Geomonas sp. Red875, isolated from river sediment.</title>
        <authorList>
            <person name="Xu Z."/>
            <person name="Zhang Z."/>
            <person name="Masuda Y."/>
            <person name="Itoh H."/>
            <person name="Senoo K."/>
        </authorList>
    </citation>
    <scope>NUCLEOTIDE SEQUENCE</scope>
    <source>
        <strain evidence="6">Red875</strain>
    </source>
</reference>
<dbReference type="InterPro" id="IPR013324">
    <property type="entry name" value="RNA_pol_sigma_r3/r4-like"/>
</dbReference>
<dbReference type="GO" id="GO:0003899">
    <property type="term" value="F:DNA-directed RNA polymerase activity"/>
    <property type="evidence" value="ECO:0007669"/>
    <property type="project" value="UniProtKB-EC"/>
</dbReference>
<evidence type="ECO:0000256" key="1">
    <source>
        <dbReference type="ARBA" id="ARBA00010641"/>
    </source>
</evidence>
<proteinExistence type="inferred from homology"/>